<dbReference type="Proteomes" id="UP000198882">
    <property type="component" value="Unassembled WGS sequence"/>
</dbReference>
<name>A0A1G9FBB2_9EURY</name>
<sequence>MGTPERTTIRSGTDAQIGVGDTFTDIALSIGERRPTRRAANVTPIGHVP</sequence>
<evidence type="ECO:0000313" key="1">
    <source>
        <dbReference type="EMBL" id="SDK85646.1"/>
    </source>
</evidence>
<gene>
    <name evidence="1" type="ORF">SAMN04515672_4155</name>
</gene>
<organism evidence="1 2">
    <name type="scientific">Natronorubrum texcoconense</name>
    <dbReference type="NCBI Taxonomy" id="1095776"/>
    <lineage>
        <taxon>Archaea</taxon>
        <taxon>Methanobacteriati</taxon>
        <taxon>Methanobacteriota</taxon>
        <taxon>Stenosarchaea group</taxon>
        <taxon>Halobacteria</taxon>
        <taxon>Halobacteriales</taxon>
        <taxon>Natrialbaceae</taxon>
        <taxon>Natronorubrum</taxon>
    </lineage>
</organism>
<keyword evidence="2" id="KW-1185">Reference proteome</keyword>
<dbReference type="EMBL" id="FNFE01000007">
    <property type="protein sequence ID" value="SDK85646.1"/>
    <property type="molecule type" value="Genomic_DNA"/>
</dbReference>
<dbReference type="STRING" id="1095776.SAMN04515672_4155"/>
<reference evidence="2" key="1">
    <citation type="submission" date="2016-10" db="EMBL/GenBank/DDBJ databases">
        <authorList>
            <person name="Varghese N."/>
            <person name="Submissions S."/>
        </authorList>
    </citation>
    <scope>NUCLEOTIDE SEQUENCE [LARGE SCALE GENOMIC DNA]</scope>
    <source>
        <strain evidence="2">B4,CECT 8067,JCM 17497</strain>
    </source>
</reference>
<dbReference type="AlphaFoldDB" id="A0A1G9FBB2"/>
<protein>
    <submittedName>
        <fullName evidence="1">Uncharacterized protein</fullName>
    </submittedName>
</protein>
<proteinExistence type="predicted"/>
<evidence type="ECO:0000313" key="2">
    <source>
        <dbReference type="Proteomes" id="UP000198882"/>
    </source>
</evidence>
<dbReference type="RefSeq" id="WP_175529386.1">
    <property type="nucleotide sequence ID" value="NZ_FNFE01000007.1"/>
</dbReference>
<accession>A0A1G9FBB2</accession>